<evidence type="ECO:0000313" key="2">
    <source>
        <dbReference type="Proteomes" id="UP000652761"/>
    </source>
</evidence>
<proteinExistence type="predicted"/>
<accession>A0A843XMX3</accession>
<evidence type="ECO:0000313" key="1">
    <source>
        <dbReference type="EMBL" id="MQM20522.1"/>
    </source>
</evidence>
<organism evidence="1 2">
    <name type="scientific">Colocasia esculenta</name>
    <name type="common">Wild taro</name>
    <name type="synonym">Arum esculentum</name>
    <dbReference type="NCBI Taxonomy" id="4460"/>
    <lineage>
        <taxon>Eukaryota</taxon>
        <taxon>Viridiplantae</taxon>
        <taxon>Streptophyta</taxon>
        <taxon>Embryophyta</taxon>
        <taxon>Tracheophyta</taxon>
        <taxon>Spermatophyta</taxon>
        <taxon>Magnoliopsida</taxon>
        <taxon>Liliopsida</taxon>
        <taxon>Araceae</taxon>
        <taxon>Aroideae</taxon>
        <taxon>Colocasieae</taxon>
        <taxon>Colocasia</taxon>
    </lineage>
</organism>
<feature type="non-terminal residue" evidence="1">
    <location>
        <position position="69"/>
    </location>
</feature>
<comment type="caution">
    <text evidence="1">The sequence shown here is derived from an EMBL/GenBank/DDBJ whole genome shotgun (WGS) entry which is preliminary data.</text>
</comment>
<dbReference type="EMBL" id="NMUH01009897">
    <property type="protein sequence ID" value="MQM20522.1"/>
    <property type="molecule type" value="Genomic_DNA"/>
</dbReference>
<gene>
    <name evidence="1" type="ORF">Taro_053544</name>
</gene>
<dbReference type="Proteomes" id="UP000652761">
    <property type="component" value="Unassembled WGS sequence"/>
</dbReference>
<reference evidence="1" key="1">
    <citation type="submission" date="2017-07" db="EMBL/GenBank/DDBJ databases">
        <title>Taro Niue Genome Assembly and Annotation.</title>
        <authorList>
            <person name="Atibalentja N."/>
            <person name="Keating K."/>
            <person name="Fields C.J."/>
        </authorList>
    </citation>
    <scope>NUCLEOTIDE SEQUENCE</scope>
    <source>
        <strain evidence="1">Niue_2</strain>
        <tissue evidence="1">Leaf</tissue>
    </source>
</reference>
<name>A0A843XMX3_COLES</name>
<sequence length="69" mass="7552">FPSVVKEDLVGSQGVVFPFVVKEDLFPSVVKEDLVGSQGVVFPSVVKEDLVRNPGCCSSLRVKEDQLSW</sequence>
<feature type="non-terminal residue" evidence="1">
    <location>
        <position position="1"/>
    </location>
</feature>
<keyword evidence="2" id="KW-1185">Reference proteome</keyword>
<protein>
    <submittedName>
        <fullName evidence="1">Uncharacterized protein</fullName>
    </submittedName>
</protein>
<dbReference type="AlphaFoldDB" id="A0A843XMX3"/>